<feature type="binding site" evidence="12">
    <location>
        <position position="248"/>
    </location>
    <ligand>
        <name>Zn(2+)</name>
        <dbReference type="ChEBI" id="CHEBI:29105"/>
    </ligand>
</feature>
<dbReference type="InterPro" id="IPR056411">
    <property type="entry name" value="CysS_C"/>
</dbReference>
<dbReference type="GO" id="GO:0005829">
    <property type="term" value="C:cytosol"/>
    <property type="evidence" value="ECO:0007669"/>
    <property type="project" value="TreeGrafter"/>
</dbReference>
<dbReference type="Pfam" id="PF23493">
    <property type="entry name" value="CysS_C"/>
    <property type="match status" value="1"/>
</dbReference>
<evidence type="ECO:0000256" key="2">
    <source>
        <dbReference type="ARBA" id="ARBA00005594"/>
    </source>
</evidence>
<dbReference type="PRINTS" id="PR00983">
    <property type="entry name" value="TRNASYNTHCYS"/>
</dbReference>
<evidence type="ECO:0000256" key="3">
    <source>
        <dbReference type="ARBA" id="ARBA00011245"/>
    </source>
</evidence>
<name>A0A419DEG5_9BACT</name>
<feature type="binding site" evidence="12">
    <location>
        <position position="252"/>
    </location>
    <ligand>
        <name>Zn(2+)</name>
        <dbReference type="ChEBI" id="CHEBI:29105"/>
    </ligand>
</feature>
<keyword evidence="4 12" id="KW-0963">Cytoplasm</keyword>
<comment type="cofactor">
    <cofactor evidence="12">
        <name>Zn(2+)</name>
        <dbReference type="ChEBI" id="CHEBI:29105"/>
    </cofactor>
    <text evidence="12">Binds 1 zinc ion per subunit.</text>
</comment>
<comment type="catalytic activity">
    <reaction evidence="12">
        <text>tRNA(Cys) + L-cysteine + ATP = L-cysteinyl-tRNA(Cys) + AMP + diphosphate</text>
        <dbReference type="Rhea" id="RHEA:17773"/>
        <dbReference type="Rhea" id="RHEA-COMP:9661"/>
        <dbReference type="Rhea" id="RHEA-COMP:9679"/>
        <dbReference type="ChEBI" id="CHEBI:30616"/>
        <dbReference type="ChEBI" id="CHEBI:33019"/>
        <dbReference type="ChEBI" id="CHEBI:35235"/>
        <dbReference type="ChEBI" id="CHEBI:78442"/>
        <dbReference type="ChEBI" id="CHEBI:78517"/>
        <dbReference type="ChEBI" id="CHEBI:456215"/>
        <dbReference type="EC" id="6.1.1.16"/>
    </reaction>
</comment>
<evidence type="ECO:0000313" key="15">
    <source>
        <dbReference type="Proteomes" id="UP000285655"/>
    </source>
</evidence>
<evidence type="ECO:0000256" key="7">
    <source>
        <dbReference type="ARBA" id="ARBA00022741"/>
    </source>
</evidence>
<keyword evidence="7 12" id="KW-0547">Nucleotide-binding</keyword>
<dbReference type="Pfam" id="PF09190">
    <property type="entry name" value="DALR_2"/>
    <property type="match status" value="1"/>
</dbReference>
<dbReference type="CDD" id="cd00672">
    <property type="entry name" value="CysRS_core"/>
    <property type="match status" value="1"/>
</dbReference>
<dbReference type="SUPFAM" id="SSF52374">
    <property type="entry name" value="Nucleotidylyl transferase"/>
    <property type="match status" value="1"/>
</dbReference>
<evidence type="ECO:0000256" key="8">
    <source>
        <dbReference type="ARBA" id="ARBA00022833"/>
    </source>
</evidence>
<dbReference type="InterPro" id="IPR024909">
    <property type="entry name" value="Cys-tRNA/MSH_ligase"/>
</dbReference>
<feature type="binding site" evidence="12">
    <location>
        <position position="31"/>
    </location>
    <ligand>
        <name>Zn(2+)</name>
        <dbReference type="ChEBI" id="CHEBI:29105"/>
    </ligand>
</feature>
<dbReference type="InterPro" id="IPR015803">
    <property type="entry name" value="Cys-tRNA-ligase"/>
</dbReference>
<dbReference type="Proteomes" id="UP000285655">
    <property type="component" value="Unassembled WGS sequence"/>
</dbReference>
<keyword evidence="11 12" id="KW-0030">Aminoacyl-tRNA synthetase</keyword>
<keyword evidence="5 12" id="KW-0436">Ligase</keyword>
<dbReference type="InterPro" id="IPR015273">
    <property type="entry name" value="Cys-tRNA-synt_Ia_DALR"/>
</dbReference>
<dbReference type="NCBIfam" id="TIGR00435">
    <property type="entry name" value="cysS"/>
    <property type="match status" value="1"/>
</dbReference>
<keyword evidence="8 12" id="KW-0862">Zinc</keyword>
<dbReference type="GO" id="GO:0008270">
    <property type="term" value="F:zinc ion binding"/>
    <property type="evidence" value="ECO:0007669"/>
    <property type="project" value="UniProtKB-UniRule"/>
</dbReference>
<comment type="subcellular location">
    <subcellularLocation>
        <location evidence="1 12">Cytoplasm</location>
    </subcellularLocation>
</comment>
<comment type="subunit">
    <text evidence="3 12">Monomer.</text>
</comment>
<evidence type="ECO:0000256" key="10">
    <source>
        <dbReference type="ARBA" id="ARBA00022917"/>
    </source>
</evidence>
<feature type="short sequence motif" description="'KMSKS' region" evidence="12">
    <location>
        <begin position="280"/>
        <end position="284"/>
    </location>
</feature>
<dbReference type="InterPro" id="IPR032678">
    <property type="entry name" value="tRNA-synt_1_cat_dom"/>
</dbReference>
<accession>A0A419DEG5</accession>
<evidence type="ECO:0000256" key="9">
    <source>
        <dbReference type="ARBA" id="ARBA00022840"/>
    </source>
</evidence>
<dbReference type="SUPFAM" id="SSF47323">
    <property type="entry name" value="Anticodon-binding domain of a subclass of class I aminoacyl-tRNA synthetases"/>
    <property type="match status" value="1"/>
</dbReference>
<dbReference type="InterPro" id="IPR014729">
    <property type="entry name" value="Rossmann-like_a/b/a_fold"/>
</dbReference>
<feature type="domain" description="Cysteinyl-tRNA synthetase class Ia DALR" evidence="13">
    <location>
        <begin position="358"/>
        <end position="422"/>
    </location>
</feature>
<keyword evidence="9 12" id="KW-0067">ATP-binding</keyword>
<evidence type="ECO:0000313" key="14">
    <source>
        <dbReference type="EMBL" id="RJO61472.1"/>
    </source>
</evidence>
<dbReference type="GO" id="GO:0005524">
    <property type="term" value="F:ATP binding"/>
    <property type="evidence" value="ECO:0007669"/>
    <property type="project" value="UniProtKB-UniRule"/>
</dbReference>
<keyword evidence="10 12" id="KW-0648">Protein biosynthesis</keyword>
<dbReference type="PANTHER" id="PTHR10890:SF3">
    <property type="entry name" value="CYSTEINE--TRNA LIGASE, CYTOPLASMIC"/>
    <property type="match status" value="1"/>
</dbReference>
<proteinExistence type="inferred from homology"/>
<dbReference type="EMBL" id="QZJW01000019">
    <property type="protein sequence ID" value="RJO61472.1"/>
    <property type="molecule type" value="Genomic_DNA"/>
</dbReference>
<evidence type="ECO:0000256" key="4">
    <source>
        <dbReference type="ARBA" id="ARBA00022490"/>
    </source>
</evidence>
<comment type="similarity">
    <text evidence="2 12">Belongs to the class-I aminoacyl-tRNA synthetase family.</text>
</comment>
<comment type="caution">
    <text evidence="14">The sequence shown here is derived from an EMBL/GenBank/DDBJ whole genome shotgun (WGS) entry which is preliminary data.</text>
</comment>
<dbReference type="HAMAP" id="MF_00041">
    <property type="entry name" value="Cys_tRNA_synth"/>
    <property type="match status" value="1"/>
</dbReference>
<protein>
    <recommendedName>
        <fullName evidence="12">Cysteine--tRNA ligase</fullName>
        <ecNumber evidence="12">6.1.1.16</ecNumber>
    </recommendedName>
    <alternativeName>
        <fullName evidence="12">Cysteinyl-tRNA synthetase</fullName>
        <shortName evidence="12">CysRS</shortName>
    </alternativeName>
</protein>
<feature type="short sequence motif" description="'HIGH' region" evidence="12">
    <location>
        <begin position="33"/>
        <end position="43"/>
    </location>
</feature>
<keyword evidence="6 12" id="KW-0479">Metal-binding</keyword>
<gene>
    <name evidence="12" type="primary">cysS</name>
    <name evidence="14" type="ORF">C4544_03090</name>
</gene>
<evidence type="ECO:0000256" key="1">
    <source>
        <dbReference type="ARBA" id="ARBA00004496"/>
    </source>
</evidence>
<feature type="binding site" evidence="12">
    <location>
        <position position="283"/>
    </location>
    <ligand>
        <name>ATP</name>
        <dbReference type="ChEBI" id="CHEBI:30616"/>
    </ligand>
</feature>
<reference evidence="14 15" key="1">
    <citation type="journal article" date="2017" name="ISME J.">
        <title>Energy and carbon metabolisms in a deep terrestrial subsurface fluid microbial community.</title>
        <authorList>
            <person name="Momper L."/>
            <person name="Jungbluth S.P."/>
            <person name="Lee M.D."/>
            <person name="Amend J.P."/>
        </authorList>
    </citation>
    <scope>NUCLEOTIDE SEQUENCE [LARGE SCALE GENOMIC DNA]</scope>
    <source>
        <strain evidence="14">SURF_29</strain>
    </source>
</reference>
<organism evidence="14 15">
    <name type="scientific">candidate division WS5 bacterium</name>
    <dbReference type="NCBI Taxonomy" id="2093353"/>
    <lineage>
        <taxon>Bacteria</taxon>
        <taxon>candidate division WS5</taxon>
    </lineage>
</organism>
<evidence type="ECO:0000256" key="11">
    <source>
        <dbReference type="ARBA" id="ARBA00023146"/>
    </source>
</evidence>
<dbReference type="Gene3D" id="1.20.120.1910">
    <property type="entry name" value="Cysteine-tRNA ligase, C-terminal anti-codon recognition domain"/>
    <property type="match status" value="1"/>
</dbReference>
<dbReference type="AlphaFoldDB" id="A0A419DEG5"/>
<dbReference type="Pfam" id="PF01406">
    <property type="entry name" value="tRNA-synt_1e"/>
    <property type="match status" value="1"/>
</dbReference>
<dbReference type="Gene3D" id="3.40.50.620">
    <property type="entry name" value="HUPs"/>
    <property type="match status" value="1"/>
</dbReference>
<evidence type="ECO:0000256" key="6">
    <source>
        <dbReference type="ARBA" id="ARBA00022723"/>
    </source>
</evidence>
<dbReference type="PANTHER" id="PTHR10890">
    <property type="entry name" value="CYSTEINYL-TRNA SYNTHETASE"/>
    <property type="match status" value="1"/>
</dbReference>
<dbReference type="GO" id="GO:0004817">
    <property type="term" value="F:cysteine-tRNA ligase activity"/>
    <property type="evidence" value="ECO:0007669"/>
    <property type="project" value="UniProtKB-UniRule"/>
</dbReference>
<dbReference type="GO" id="GO:0006423">
    <property type="term" value="P:cysteinyl-tRNA aminoacylation"/>
    <property type="evidence" value="ECO:0007669"/>
    <property type="project" value="UniProtKB-UniRule"/>
</dbReference>
<feature type="binding site" evidence="12">
    <location>
        <position position="223"/>
    </location>
    <ligand>
        <name>Zn(2+)</name>
        <dbReference type="ChEBI" id="CHEBI:29105"/>
    </ligand>
</feature>
<dbReference type="EC" id="6.1.1.16" evidence="12"/>
<evidence type="ECO:0000256" key="5">
    <source>
        <dbReference type="ARBA" id="ARBA00022598"/>
    </source>
</evidence>
<dbReference type="InterPro" id="IPR009080">
    <property type="entry name" value="tRNAsynth_Ia_anticodon-bd"/>
</dbReference>
<evidence type="ECO:0000256" key="12">
    <source>
        <dbReference type="HAMAP-Rule" id="MF_00041"/>
    </source>
</evidence>
<evidence type="ECO:0000259" key="13">
    <source>
        <dbReference type="SMART" id="SM00840"/>
    </source>
</evidence>
<dbReference type="SMART" id="SM00840">
    <property type="entry name" value="DALR_2"/>
    <property type="match status" value="1"/>
</dbReference>
<sequence length="467" mass="53840">MNQELYLYNTLTRGKEKFEPLHDKEVGIYTCGPTVYNYAHIGNMRAYIFTDILVRYLRYSGYEVKHVMNITDVGHLTSDSDTGEDKVEKEAKLERKTAWEIAKKYEKAFFEDSAALNIKKPDVVVRATDLISEQIAFIQKLEERGFTYALDDGIYFDSSKSKDYGKLAKLDIKGLRAGERVDIKGKRNKTDFALWKFSPKDKKRDMEWDSPWGKGFPGWHLECSAIGLKYLGEQFDIHTGGIDHINVHHTNEIAQGEALTGKTPAKYWMHSEFLRIGKTRMGKSEGNIVRVTELGVDPLAYRLLVLNTHYRDPLNFTDDAIKSAEIGLRNLRNDIRLLDRIDNESTRDLDNISMLKKTFNDAMNNDLNTAAALAVIYLELKRSRKENVTKKYAQDLKNFIIKIDNEVFGLDLIRTDTASEIVKKLVRDREKARKEKDWEKSDKIRVQIEKQGYMVEDTSQGPVIKKL</sequence>